<reference evidence="10" key="1">
    <citation type="submission" date="2012-12" db="EMBL/GenBank/DDBJ databases">
        <authorList>
            <person name="Hellsten U."/>
            <person name="Grimwood J."/>
            <person name="Chapman J.A."/>
            <person name="Shapiro H."/>
            <person name="Aerts A."/>
            <person name="Otillar R.P."/>
            <person name="Terry A.Y."/>
            <person name="Boore J.L."/>
            <person name="Simakov O."/>
            <person name="Marletaz F."/>
            <person name="Cho S.-J."/>
            <person name="Edsinger-Gonzales E."/>
            <person name="Havlak P."/>
            <person name="Kuo D.-H."/>
            <person name="Larsson T."/>
            <person name="Lv J."/>
            <person name="Arendt D."/>
            <person name="Savage R."/>
            <person name="Osoegawa K."/>
            <person name="de Jong P."/>
            <person name="Lindberg D.R."/>
            <person name="Seaver E.C."/>
            <person name="Weisblat D.A."/>
            <person name="Putnam N.H."/>
            <person name="Grigoriev I.V."/>
            <person name="Rokhsar D.S."/>
        </authorList>
    </citation>
    <scope>NUCLEOTIDE SEQUENCE</scope>
    <source>
        <strain evidence="10">I ESC-2004</strain>
    </source>
</reference>
<keyword evidence="3" id="KW-1015">Disulfide bond</keyword>
<dbReference type="OrthoDB" id="6085115at2759"/>
<dbReference type="InterPro" id="IPR011992">
    <property type="entry name" value="EF-hand-dom_pair"/>
</dbReference>
<keyword evidence="10" id="KW-1185">Reference proteome</keyword>
<dbReference type="SMART" id="SM00408">
    <property type="entry name" value="IGc2"/>
    <property type="match status" value="2"/>
</dbReference>
<evidence type="ECO:0000313" key="8">
    <source>
        <dbReference type="EMBL" id="ELT96758.1"/>
    </source>
</evidence>
<evidence type="ECO:0000259" key="7">
    <source>
        <dbReference type="PROSITE" id="PS51465"/>
    </source>
</evidence>
<evidence type="ECO:0000313" key="10">
    <source>
        <dbReference type="Proteomes" id="UP000014760"/>
    </source>
</evidence>
<feature type="domain" description="Kazal-like" evidence="7">
    <location>
        <begin position="28"/>
        <end position="78"/>
    </location>
</feature>
<dbReference type="EnsemblMetazoa" id="CapteT22271">
    <property type="protein sequence ID" value="CapteP22271"/>
    <property type="gene ID" value="CapteG22271"/>
</dbReference>
<dbReference type="Proteomes" id="UP000014760">
    <property type="component" value="Unassembled WGS sequence"/>
</dbReference>
<keyword evidence="1" id="KW-0732">Signal</keyword>
<keyword evidence="4" id="KW-0393">Immunoglobulin domain</keyword>
<dbReference type="InterPro" id="IPR003599">
    <property type="entry name" value="Ig_sub"/>
</dbReference>
<dbReference type="AlphaFoldDB" id="R7TS66"/>
<evidence type="ECO:0000313" key="9">
    <source>
        <dbReference type="EnsemblMetazoa" id="CapteP22271"/>
    </source>
</evidence>
<evidence type="ECO:0008006" key="11">
    <source>
        <dbReference type="Google" id="ProtNLM"/>
    </source>
</evidence>
<dbReference type="EMBL" id="AMQN01011162">
    <property type="status" value="NOT_ANNOTATED_CDS"/>
    <property type="molecule type" value="Genomic_DNA"/>
</dbReference>
<evidence type="ECO:0000259" key="6">
    <source>
        <dbReference type="PROSITE" id="PS50835"/>
    </source>
</evidence>
<dbReference type="SMART" id="SM00280">
    <property type="entry name" value="KAZAL"/>
    <property type="match status" value="1"/>
</dbReference>
<dbReference type="Gene3D" id="1.10.238.10">
    <property type="entry name" value="EF-hand"/>
    <property type="match status" value="1"/>
</dbReference>
<dbReference type="Gene3D" id="2.60.40.10">
    <property type="entry name" value="Immunoglobulins"/>
    <property type="match status" value="2"/>
</dbReference>
<dbReference type="InterPro" id="IPR013783">
    <property type="entry name" value="Ig-like_fold"/>
</dbReference>
<feature type="region of interest" description="Disordered" evidence="5">
    <location>
        <begin position="79"/>
        <end position="98"/>
    </location>
</feature>
<dbReference type="InterPro" id="IPR002350">
    <property type="entry name" value="Kazal_dom"/>
</dbReference>
<dbReference type="PANTHER" id="PTHR10913">
    <property type="entry name" value="FOLLISTATIN-RELATED"/>
    <property type="match status" value="1"/>
</dbReference>
<dbReference type="Gene3D" id="2.130.10.10">
    <property type="entry name" value="YVTN repeat-like/Quinoprotein amine dehydrogenase"/>
    <property type="match status" value="1"/>
</dbReference>
<dbReference type="PROSITE" id="PS51465">
    <property type="entry name" value="KAZAL_2"/>
    <property type="match status" value="1"/>
</dbReference>
<dbReference type="PROSITE" id="PS50835">
    <property type="entry name" value="IG_LIKE"/>
    <property type="match status" value="2"/>
</dbReference>
<dbReference type="PANTHER" id="PTHR10913:SF81">
    <property type="entry name" value="KAZAL-LIKE DOMAIN-CONTAINING PROTEIN"/>
    <property type="match status" value="1"/>
</dbReference>
<proteinExistence type="predicted"/>
<dbReference type="FunFam" id="2.60.40.10:FF:000032">
    <property type="entry name" value="palladin isoform X1"/>
    <property type="match status" value="1"/>
</dbReference>
<dbReference type="GO" id="GO:0030154">
    <property type="term" value="P:cell differentiation"/>
    <property type="evidence" value="ECO:0007669"/>
    <property type="project" value="TreeGrafter"/>
</dbReference>
<sequence length="863" mass="97988">LSDPCKNVYCHFGRVCRQTPDNKGAQCVCAGEDFCRDHDKKVCGSDGVLYPSHCELHRMACVKDMHIGVDHTGGACPVAKSTGESQSTASIDDRLPNLPMDSHGHWESTMGSYVASCKVVHARVLNLYETFDLTDNELKVDEIKEKEEEMEEKEEPPIRVTKLKTECSELEYERLKNNLLQYHCARIGENDCTADHSRKQLVANIMFKYYDRNDDHSLNEDELEDIEHRDHLERLSRFCRLTDMLVFDDKEEDGNVSLSEFYVAFQIPTVVLDENLKVFTTLVTVGTSLEIKCDIVGSSNIVWKRNGNMLDEITTNDIKMFEDGSLYIKDLGLHHMGNYTCQDKKDDDVIQTHVIRVQMSPRARVSPSTQFHTSGATVTLKCHVDGVPEPDVLWEMNEVPLPVADDEDHDHYALLRSNTTLEIQKAMYTRDTGAYKCKARNAAGTAQDIATVFIENSNIPKYGDATDLHEAFVVFHDEGYTAYEPSRCHLQHQVSKDFSRFRTIPEYGNDLKQLCDVEGPCSWGEAVNVKNKFVYVSQPEYNRVVVVEITERFNPVEIIATDKVPVKLQYVAHLDQVWVLCWNEAQDTGSKTVVVIREAAEALQHHTVHTQPIANRFDLVEDMFLPPNNDLEHKFRYGYMSHTEQQVLFKVDMEAMEYVKTIDLKELGCVPQAVAYLPLGGQVVVHCHSPVGSDPKSTRLLLDYVTDSILHQSPLSGQPYVTPNGRHMVTVEGDSNTVSVYRITDQGKAEHMFDEYTSLHISDVTFFPAEHGRGYDLYASSTNKNEVLYINLASGKVEMIEGEWILVPSEWPWSPRNRVVLGGGVFGEYLMTPSKDSVVVLDGKRRHVQCEWRNIMHGNVIVW</sequence>
<evidence type="ECO:0000256" key="2">
    <source>
        <dbReference type="ARBA" id="ARBA00022837"/>
    </source>
</evidence>
<dbReference type="InterPro" id="IPR050653">
    <property type="entry name" value="Prot_Inhib_GrowthFact_Antg"/>
</dbReference>
<dbReference type="EMBL" id="KB308726">
    <property type="protein sequence ID" value="ELT96758.1"/>
    <property type="molecule type" value="Genomic_DNA"/>
</dbReference>
<dbReference type="InterPro" id="IPR011044">
    <property type="entry name" value="Quino_amine_DH_bsu"/>
</dbReference>
<dbReference type="GO" id="GO:0030510">
    <property type="term" value="P:regulation of BMP signaling pathway"/>
    <property type="evidence" value="ECO:0007669"/>
    <property type="project" value="TreeGrafter"/>
</dbReference>
<dbReference type="SUPFAM" id="SSF50969">
    <property type="entry name" value="YVTN repeat-like/Quinoprotein amine dehydrogenase"/>
    <property type="match status" value="1"/>
</dbReference>
<dbReference type="SUPFAM" id="SSF48726">
    <property type="entry name" value="Immunoglobulin"/>
    <property type="match status" value="2"/>
</dbReference>
<evidence type="ECO:0000256" key="4">
    <source>
        <dbReference type="ARBA" id="ARBA00023319"/>
    </source>
</evidence>
<evidence type="ECO:0000256" key="1">
    <source>
        <dbReference type="ARBA" id="ARBA00022729"/>
    </source>
</evidence>
<dbReference type="GO" id="GO:0005615">
    <property type="term" value="C:extracellular space"/>
    <property type="evidence" value="ECO:0007669"/>
    <property type="project" value="TreeGrafter"/>
</dbReference>
<dbReference type="FunFam" id="3.30.60.30:FF:000024">
    <property type="entry name" value="Transmembrane agrin"/>
    <property type="match status" value="1"/>
</dbReference>
<feature type="domain" description="Ig-like" evidence="6">
    <location>
        <begin position="361"/>
        <end position="453"/>
    </location>
</feature>
<feature type="non-terminal residue" evidence="8">
    <location>
        <position position="863"/>
    </location>
</feature>
<evidence type="ECO:0000256" key="5">
    <source>
        <dbReference type="SAM" id="MobiDB-lite"/>
    </source>
</evidence>
<feature type="non-terminal residue" evidence="8">
    <location>
        <position position="1"/>
    </location>
</feature>
<dbReference type="OMA" id="IHAGNYT"/>
<dbReference type="InterPro" id="IPR007110">
    <property type="entry name" value="Ig-like_dom"/>
</dbReference>
<dbReference type="EMBL" id="AMQN01011161">
    <property type="status" value="NOT_ANNOTATED_CDS"/>
    <property type="molecule type" value="Genomic_DNA"/>
</dbReference>
<reference evidence="9" key="3">
    <citation type="submission" date="2015-06" db="UniProtKB">
        <authorList>
            <consortium name="EnsemblMetazoa"/>
        </authorList>
    </citation>
    <scope>IDENTIFICATION</scope>
</reference>
<dbReference type="Pfam" id="PF07648">
    <property type="entry name" value="Kazal_2"/>
    <property type="match status" value="1"/>
</dbReference>
<evidence type="ECO:0000256" key="3">
    <source>
        <dbReference type="ARBA" id="ARBA00023157"/>
    </source>
</evidence>
<dbReference type="SMART" id="SM00409">
    <property type="entry name" value="IG"/>
    <property type="match status" value="2"/>
</dbReference>
<protein>
    <recommendedName>
        <fullName evidence="11">Follistatin-related protein 5</fullName>
    </recommendedName>
</protein>
<dbReference type="Gene3D" id="3.30.60.30">
    <property type="match status" value="1"/>
</dbReference>
<dbReference type="STRING" id="283909.R7TS66"/>
<dbReference type="SUPFAM" id="SSF100895">
    <property type="entry name" value="Kazal-type serine protease inhibitors"/>
    <property type="match status" value="1"/>
</dbReference>
<reference evidence="8 10" key="2">
    <citation type="journal article" date="2013" name="Nature">
        <title>Insights into bilaterian evolution from three spiralian genomes.</title>
        <authorList>
            <person name="Simakov O."/>
            <person name="Marletaz F."/>
            <person name="Cho S.J."/>
            <person name="Edsinger-Gonzales E."/>
            <person name="Havlak P."/>
            <person name="Hellsten U."/>
            <person name="Kuo D.H."/>
            <person name="Larsson T."/>
            <person name="Lv J."/>
            <person name="Arendt D."/>
            <person name="Savage R."/>
            <person name="Osoegawa K."/>
            <person name="de Jong P."/>
            <person name="Grimwood J."/>
            <person name="Chapman J.A."/>
            <person name="Shapiro H."/>
            <person name="Aerts A."/>
            <person name="Otillar R.P."/>
            <person name="Terry A.Y."/>
            <person name="Boore J.L."/>
            <person name="Grigoriev I.V."/>
            <person name="Lindberg D.R."/>
            <person name="Seaver E.C."/>
            <person name="Weisblat D.A."/>
            <person name="Putnam N.H."/>
            <person name="Rokhsar D.S."/>
        </authorList>
    </citation>
    <scope>NUCLEOTIDE SEQUENCE</scope>
    <source>
        <strain evidence="8 10">I ESC-2004</strain>
    </source>
</reference>
<dbReference type="InterPro" id="IPR036058">
    <property type="entry name" value="Kazal_dom_sf"/>
</dbReference>
<accession>R7TS66</accession>
<dbReference type="SUPFAM" id="SSF47473">
    <property type="entry name" value="EF-hand"/>
    <property type="match status" value="1"/>
</dbReference>
<dbReference type="InterPro" id="IPR013098">
    <property type="entry name" value="Ig_I-set"/>
</dbReference>
<dbReference type="InterPro" id="IPR003598">
    <property type="entry name" value="Ig_sub2"/>
</dbReference>
<name>R7TS66_CAPTE</name>
<gene>
    <name evidence="8" type="ORF">CAPTEDRAFT_22271</name>
</gene>
<feature type="domain" description="Ig-like" evidence="6">
    <location>
        <begin position="268"/>
        <end position="342"/>
    </location>
</feature>
<dbReference type="InterPro" id="IPR015943">
    <property type="entry name" value="WD40/YVTN_repeat-like_dom_sf"/>
</dbReference>
<keyword evidence="2" id="KW-0106">Calcium</keyword>
<organism evidence="8">
    <name type="scientific">Capitella teleta</name>
    <name type="common">Polychaete worm</name>
    <dbReference type="NCBI Taxonomy" id="283909"/>
    <lineage>
        <taxon>Eukaryota</taxon>
        <taxon>Metazoa</taxon>
        <taxon>Spiralia</taxon>
        <taxon>Lophotrochozoa</taxon>
        <taxon>Annelida</taxon>
        <taxon>Polychaeta</taxon>
        <taxon>Sedentaria</taxon>
        <taxon>Scolecida</taxon>
        <taxon>Capitellidae</taxon>
        <taxon>Capitella</taxon>
    </lineage>
</organism>
<dbReference type="PROSITE" id="PS00018">
    <property type="entry name" value="EF_HAND_1"/>
    <property type="match status" value="1"/>
</dbReference>
<dbReference type="Pfam" id="PF07679">
    <property type="entry name" value="I-set"/>
    <property type="match status" value="2"/>
</dbReference>
<dbReference type="HOGENOM" id="CLU_007849_0_0_1"/>
<dbReference type="CDD" id="cd00104">
    <property type="entry name" value="KAZAL_FS"/>
    <property type="match status" value="1"/>
</dbReference>
<dbReference type="InterPro" id="IPR036179">
    <property type="entry name" value="Ig-like_dom_sf"/>
</dbReference>
<dbReference type="InterPro" id="IPR018247">
    <property type="entry name" value="EF_Hand_1_Ca_BS"/>
</dbReference>